<comment type="caution">
    <text evidence="1">The sequence shown here is derived from an EMBL/GenBank/DDBJ whole genome shotgun (WGS) entry which is preliminary data.</text>
</comment>
<proteinExistence type="predicted"/>
<protein>
    <submittedName>
        <fullName evidence="1">Uncharacterized protein</fullName>
    </submittedName>
</protein>
<reference evidence="1 2" key="1">
    <citation type="submission" date="2019-05" db="EMBL/GenBank/DDBJ databases">
        <title>Mikania micrantha, genome provides insights into the molecular mechanism of rapid growth.</title>
        <authorList>
            <person name="Liu B."/>
        </authorList>
    </citation>
    <scope>NUCLEOTIDE SEQUENCE [LARGE SCALE GENOMIC DNA]</scope>
    <source>
        <strain evidence="1">NLD-2019</strain>
        <tissue evidence="1">Leaf</tissue>
    </source>
</reference>
<evidence type="ECO:0000313" key="2">
    <source>
        <dbReference type="Proteomes" id="UP000326396"/>
    </source>
</evidence>
<dbReference type="OrthoDB" id="1677172at2759"/>
<dbReference type="EMBL" id="SZYD01000012">
    <property type="protein sequence ID" value="KAD4586489.1"/>
    <property type="molecule type" value="Genomic_DNA"/>
</dbReference>
<name>A0A5N6NG79_9ASTR</name>
<dbReference type="Proteomes" id="UP000326396">
    <property type="component" value="Linkage Group LG2"/>
</dbReference>
<keyword evidence="2" id="KW-1185">Reference proteome</keyword>
<gene>
    <name evidence="1" type="ORF">E3N88_24090</name>
</gene>
<dbReference type="AlphaFoldDB" id="A0A5N6NG79"/>
<sequence>MSNDLRSWFVTFPNGMIPLVGNWGSIISPDILIGIDPEVNKVVRDIMSSSAYIVNKLLKYMDKLTIFRDTLQEIMEKTDVETRDIHSNISTLSDLFDETEEDGGVIARKYMLNQLRINEDIHGDVKLLLDGTIEKMKKNREGVGMIKDF</sequence>
<accession>A0A5N6NG79</accession>
<evidence type="ECO:0000313" key="1">
    <source>
        <dbReference type="EMBL" id="KAD4586489.1"/>
    </source>
</evidence>
<organism evidence="1 2">
    <name type="scientific">Mikania micrantha</name>
    <name type="common">bitter vine</name>
    <dbReference type="NCBI Taxonomy" id="192012"/>
    <lineage>
        <taxon>Eukaryota</taxon>
        <taxon>Viridiplantae</taxon>
        <taxon>Streptophyta</taxon>
        <taxon>Embryophyta</taxon>
        <taxon>Tracheophyta</taxon>
        <taxon>Spermatophyta</taxon>
        <taxon>Magnoliopsida</taxon>
        <taxon>eudicotyledons</taxon>
        <taxon>Gunneridae</taxon>
        <taxon>Pentapetalae</taxon>
        <taxon>asterids</taxon>
        <taxon>campanulids</taxon>
        <taxon>Asterales</taxon>
        <taxon>Asteraceae</taxon>
        <taxon>Asteroideae</taxon>
        <taxon>Heliantheae alliance</taxon>
        <taxon>Eupatorieae</taxon>
        <taxon>Mikania</taxon>
    </lineage>
</organism>